<evidence type="ECO:0000256" key="11">
    <source>
        <dbReference type="SAM" id="Coils"/>
    </source>
</evidence>
<dbReference type="UniPathway" id="UPA00252"/>
<sequence length="389" mass="43544">MIRLLIYTLIVLAGAIVGPKLVENKGYLLLAIGDYTIETSVVAAVVMLLVGFALLQLLEWLLVKGMQGIGLTWSLPRRWRLRSSRKFTLQGALALAEENWSLAQKAMSKGAGAGELPLVNYLAAARAAHHQGDAEQTEAFLKQAEALPGSDAAVNIARIRYLIQDGELASARQCLEALPASLRARPTVLKLAHELYQRQQDWDAISRIAPALTKHKVLPQEQLQALPVEIERGALQACPTLEAVQERWQQLPRRTRKLDSIALAYIEALIRFQQATEARKMLMAQLTKSAPQALLLEVLPLCSEDAGESLIHQLQRHYAAPESAEYYDCLANLSRQIRQYREAKKYQRKAIELAPTRYRYSQLAELQEQLGEHSGALESYRKLLDRQLA</sequence>
<comment type="pathway">
    <text evidence="3">Porphyrin-containing compound metabolism; protoheme biosynthesis.</text>
</comment>
<dbReference type="PROSITE" id="PS50005">
    <property type="entry name" value="TPR"/>
    <property type="match status" value="1"/>
</dbReference>
<keyword evidence="15" id="KW-1185">Reference proteome</keyword>
<keyword evidence="8 12" id="KW-0472">Membrane</keyword>
<dbReference type="GO" id="GO:0042168">
    <property type="term" value="P:heme metabolic process"/>
    <property type="evidence" value="ECO:0007669"/>
    <property type="project" value="InterPro"/>
</dbReference>
<dbReference type="Pfam" id="PF07219">
    <property type="entry name" value="HemY_N"/>
    <property type="match status" value="1"/>
</dbReference>
<proteinExistence type="predicted"/>
<feature type="coiled-coil region" evidence="11">
    <location>
        <begin position="330"/>
        <end position="383"/>
    </location>
</feature>
<comment type="function">
    <text evidence="1">Involved in a late step of protoheme IX synthesis.</text>
</comment>
<dbReference type="Gene3D" id="1.25.40.10">
    <property type="entry name" value="Tetratricopeptide repeat domain"/>
    <property type="match status" value="1"/>
</dbReference>
<accession>A0A1G8JV58</accession>
<dbReference type="EMBL" id="FNEM01000001">
    <property type="protein sequence ID" value="SDI34957.1"/>
    <property type="molecule type" value="Genomic_DNA"/>
</dbReference>
<evidence type="ECO:0000259" key="13">
    <source>
        <dbReference type="Pfam" id="PF07219"/>
    </source>
</evidence>
<dbReference type="Proteomes" id="UP000199527">
    <property type="component" value="Unassembled WGS sequence"/>
</dbReference>
<keyword evidence="11" id="KW-0175">Coiled coil</keyword>
<dbReference type="SUPFAM" id="SSF48452">
    <property type="entry name" value="TPR-like"/>
    <property type="match status" value="1"/>
</dbReference>
<dbReference type="GO" id="GO:0005886">
    <property type="term" value="C:plasma membrane"/>
    <property type="evidence" value="ECO:0007669"/>
    <property type="project" value="UniProtKB-SubCell"/>
</dbReference>
<comment type="subcellular location">
    <subcellularLocation>
        <location evidence="2">Cell inner membrane</location>
        <topology evidence="2">Multi-pass membrane protein</topology>
    </subcellularLocation>
</comment>
<dbReference type="InterPro" id="IPR010817">
    <property type="entry name" value="HemY_N"/>
</dbReference>
<keyword evidence="7 12" id="KW-1133">Transmembrane helix</keyword>
<reference evidence="15" key="1">
    <citation type="submission" date="2016-10" db="EMBL/GenBank/DDBJ databases">
        <authorList>
            <person name="Varghese N."/>
            <person name="Submissions S."/>
        </authorList>
    </citation>
    <scope>NUCLEOTIDE SEQUENCE [LARGE SCALE GENOMIC DNA]</scope>
    <source>
        <strain evidence="15">DSM 23317</strain>
    </source>
</reference>
<evidence type="ECO:0000256" key="8">
    <source>
        <dbReference type="ARBA" id="ARBA00023136"/>
    </source>
</evidence>
<feature type="repeat" description="TPR" evidence="10">
    <location>
        <begin position="324"/>
        <end position="357"/>
    </location>
</feature>
<feature type="domain" description="HemY N-terminal" evidence="13">
    <location>
        <begin position="26"/>
        <end position="132"/>
    </location>
</feature>
<evidence type="ECO:0000256" key="12">
    <source>
        <dbReference type="SAM" id="Phobius"/>
    </source>
</evidence>
<feature type="transmembrane region" description="Helical" evidence="12">
    <location>
        <begin position="41"/>
        <end position="63"/>
    </location>
</feature>
<evidence type="ECO:0000256" key="1">
    <source>
        <dbReference type="ARBA" id="ARBA00002962"/>
    </source>
</evidence>
<evidence type="ECO:0000256" key="9">
    <source>
        <dbReference type="ARBA" id="ARBA00023244"/>
    </source>
</evidence>
<dbReference type="AlphaFoldDB" id="A0A1G8JV58"/>
<evidence type="ECO:0000256" key="10">
    <source>
        <dbReference type="PROSITE-ProRule" id="PRU00339"/>
    </source>
</evidence>
<evidence type="ECO:0000256" key="2">
    <source>
        <dbReference type="ARBA" id="ARBA00004429"/>
    </source>
</evidence>
<evidence type="ECO:0000256" key="7">
    <source>
        <dbReference type="ARBA" id="ARBA00022989"/>
    </source>
</evidence>
<dbReference type="NCBIfam" id="TIGR00540">
    <property type="entry name" value="TPR_hemY_coli"/>
    <property type="match status" value="1"/>
</dbReference>
<keyword evidence="5" id="KW-0997">Cell inner membrane</keyword>
<dbReference type="InterPro" id="IPR019734">
    <property type="entry name" value="TPR_rpt"/>
</dbReference>
<evidence type="ECO:0000313" key="14">
    <source>
        <dbReference type="EMBL" id="SDI34957.1"/>
    </source>
</evidence>
<keyword evidence="10" id="KW-0802">TPR repeat</keyword>
<dbReference type="Pfam" id="PF13181">
    <property type="entry name" value="TPR_8"/>
    <property type="match status" value="1"/>
</dbReference>
<dbReference type="InterPro" id="IPR011990">
    <property type="entry name" value="TPR-like_helical_dom_sf"/>
</dbReference>
<evidence type="ECO:0000313" key="15">
    <source>
        <dbReference type="Proteomes" id="UP000199527"/>
    </source>
</evidence>
<evidence type="ECO:0000256" key="3">
    <source>
        <dbReference type="ARBA" id="ARBA00004744"/>
    </source>
</evidence>
<dbReference type="RefSeq" id="WP_090360357.1">
    <property type="nucleotide sequence ID" value="NZ_FNEM01000001.1"/>
</dbReference>
<evidence type="ECO:0000256" key="5">
    <source>
        <dbReference type="ARBA" id="ARBA00022519"/>
    </source>
</evidence>
<evidence type="ECO:0000256" key="4">
    <source>
        <dbReference type="ARBA" id="ARBA00022475"/>
    </source>
</evidence>
<keyword evidence="9" id="KW-0627">Porphyrin biosynthesis</keyword>
<keyword evidence="4" id="KW-1003">Cell membrane</keyword>
<dbReference type="InterPro" id="IPR005254">
    <property type="entry name" value="Heme_biosyn_assoc_TPR_pro"/>
</dbReference>
<dbReference type="OrthoDB" id="7067577at2"/>
<organism evidence="14 15">
    <name type="scientific">Ferrimonas sediminum</name>
    <dbReference type="NCBI Taxonomy" id="718193"/>
    <lineage>
        <taxon>Bacteria</taxon>
        <taxon>Pseudomonadati</taxon>
        <taxon>Pseudomonadota</taxon>
        <taxon>Gammaproteobacteria</taxon>
        <taxon>Alteromonadales</taxon>
        <taxon>Ferrimonadaceae</taxon>
        <taxon>Ferrimonas</taxon>
    </lineage>
</organism>
<name>A0A1G8JV58_9GAMM</name>
<gene>
    <name evidence="14" type="ORF">SAMN04488540_101166</name>
</gene>
<protein>
    <submittedName>
        <fullName evidence="14">HemY protein</fullName>
    </submittedName>
</protein>
<dbReference type="GO" id="GO:0006779">
    <property type="term" value="P:porphyrin-containing compound biosynthetic process"/>
    <property type="evidence" value="ECO:0007669"/>
    <property type="project" value="UniProtKB-KW"/>
</dbReference>
<keyword evidence="6 12" id="KW-0812">Transmembrane</keyword>
<evidence type="ECO:0000256" key="6">
    <source>
        <dbReference type="ARBA" id="ARBA00022692"/>
    </source>
</evidence>